<dbReference type="EMBL" id="JAAITT010000005">
    <property type="protein sequence ID" value="NSJ48081.1"/>
    <property type="molecule type" value="Genomic_DNA"/>
</dbReference>
<dbReference type="EMBL" id="JAKNGE010000016">
    <property type="protein sequence ID" value="MCG4746582.1"/>
    <property type="molecule type" value="Genomic_DNA"/>
</dbReference>
<dbReference type="AlphaFoldDB" id="A0AAX1SLC0"/>
<evidence type="ECO:0000256" key="1">
    <source>
        <dbReference type="ARBA" id="ARBA00022679"/>
    </source>
</evidence>
<dbReference type="RefSeq" id="WP_117559645.1">
    <property type="nucleotide sequence ID" value="NZ_BAABZL010000001.1"/>
</dbReference>
<dbReference type="GO" id="GO:0008982">
    <property type="term" value="F:protein-N(PI)-phosphohistidine-sugar phosphotransferase activity"/>
    <property type="evidence" value="ECO:0007669"/>
    <property type="project" value="InterPro"/>
</dbReference>
<reference evidence="4" key="2">
    <citation type="submission" date="2020-02" db="EMBL/GenBank/DDBJ databases">
        <authorList>
            <person name="Littmann E."/>
            <person name="Sorbara M."/>
        </authorList>
    </citation>
    <scope>NUCLEOTIDE SEQUENCE</scope>
    <source>
        <strain evidence="4">MSK.1.17</strain>
    </source>
</reference>
<dbReference type="GeneID" id="97209398"/>
<dbReference type="PROSITE" id="PS51099">
    <property type="entry name" value="PTS_EIIB_TYPE_2"/>
    <property type="match status" value="1"/>
</dbReference>
<keyword evidence="5" id="KW-1185">Reference proteome</keyword>
<dbReference type="GO" id="GO:0009401">
    <property type="term" value="P:phosphoenolpyruvate-dependent sugar phosphotransferase system"/>
    <property type="evidence" value="ECO:0007669"/>
    <property type="project" value="InterPro"/>
</dbReference>
<dbReference type="SUPFAM" id="SSF52794">
    <property type="entry name" value="PTS system IIB component-like"/>
    <property type="match status" value="1"/>
</dbReference>
<keyword evidence="3" id="KW-0762">Sugar transport</keyword>
<evidence type="ECO:0000259" key="2">
    <source>
        <dbReference type="PROSITE" id="PS51099"/>
    </source>
</evidence>
<protein>
    <submittedName>
        <fullName evidence="3">PTS sugar transporter subunit IIB</fullName>
    </submittedName>
</protein>
<name>A0AAX1SLC0_9FIRM</name>
<reference evidence="3" key="3">
    <citation type="submission" date="2022-01" db="EMBL/GenBank/DDBJ databases">
        <title>Collection of gut derived symbiotic bacterial strains cultured from healthy donors.</title>
        <authorList>
            <person name="Lin H."/>
            <person name="Kohout C."/>
            <person name="Waligurski E."/>
            <person name="Pamer E.G."/>
        </authorList>
    </citation>
    <scope>NUCLEOTIDE SEQUENCE</scope>
    <source>
        <strain evidence="3">DFI.6.55</strain>
    </source>
</reference>
<evidence type="ECO:0000313" key="6">
    <source>
        <dbReference type="Proteomes" id="UP001299608"/>
    </source>
</evidence>
<dbReference type="CDD" id="cd05563">
    <property type="entry name" value="PTS_IIB_ascorbate"/>
    <property type="match status" value="1"/>
</dbReference>
<evidence type="ECO:0000313" key="3">
    <source>
        <dbReference type="EMBL" id="MCG4746582.1"/>
    </source>
</evidence>
<gene>
    <name evidence="4" type="ORF">G5B36_05125</name>
    <name evidence="3" type="ORF">L0N08_14260</name>
</gene>
<keyword evidence="3" id="KW-0813">Transport</keyword>
<dbReference type="Gene3D" id="3.40.50.2300">
    <property type="match status" value="1"/>
</dbReference>
<dbReference type="Proteomes" id="UP000669239">
    <property type="component" value="Unassembled WGS sequence"/>
</dbReference>
<comment type="caution">
    <text evidence="3">The sequence shown here is derived from an EMBL/GenBank/DDBJ whole genome shotgun (WGS) entry which is preliminary data.</text>
</comment>
<keyword evidence="1" id="KW-0808">Transferase</keyword>
<dbReference type="InterPro" id="IPR036095">
    <property type="entry name" value="PTS_EIIB-like_sf"/>
</dbReference>
<evidence type="ECO:0000313" key="5">
    <source>
        <dbReference type="Proteomes" id="UP000669239"/>
    </source>
</evidence>
<accession>A0AAX1SLC0</accession>
<evidence type="ECO:0000313" key="4">
    <source>
        <dbReference type="EMBL" id="NSJ48081.1"/>
    </source>
</evidence>
<dbReference type="InterPro" id="IPR013011">
    <property type="entry name" value="PTS_EIIB_2"/>
</dbReference>
<dbReference type="InterPro" id="IPR003501">
    <property type="entry name" value="PTS_EIIB_2/3"/>
</dbReference>
<sequence>MINILMVCGNGCGSSLVCQMAVEAVLKELGVQAHVDHSDMLSASSKQADILIAGINFKTQFDTFKLFPNKIYLKSLVNRQEIREKLQKVLQENNWL</sequence>
<dbReference type="Pfam" id="PF02302">
    <property type="entry name" value="PTS_IIB"/>
    <property type="match status" value="1"/>
</dbReference>
<organism evidence="3 6">
    <name type="scientific">Enterocloster aldenensis</name>
    <dbReference type="NCBI Taxonomy" id="358742"/>
    <lineage>
        <taxon>Bacteria</taxon>
        <taxon>Bacillati</taxon>
        <taxon>Bacillota</taxon>
        <taxon>Clostridia</taxon>
        <taxon>Lachnospirales</taxon>
        <taxon>Lachnospiraceae</taxon>
        <taxon>Enterocloster</taxon>
    </lineage>
</organism>
<feature type="domain" description="PTS EIIB type-2" evidence="2">
    <location>
        <begin position="2"/>
        <end position="94"/>
    </location>
</feature>
<proteinExistence type="predicted"/>
<dbReference type="Proteomes" id="UP001299608">
    <property type="component" value="Unassembled WGS sequence"/>
</dbReference>
<reference evidence="4 5" key="1">
    <citation type="journal article" date="2020" name="Cell Host Microbe">
        <title>Functional and Genomic Variation between Human-Derived Isolates of Lachnospiraceae Reveals Inter- and Intra-Species Diversity.</title>
        <authorList>
            <person name="Sorbara M.T."/>
            <person name="Littmann E.R."/>
            <person name="Fontana E."/>
            <person name="Moody T.U."/>
            <person name="Kohout C.E."/>
            <person name="Gjonbalaj M."/>
            <person name="Eaton V."/>
            <person name="Seok R."/>
            <person name="Leiner I.M."/>
            <person name="Pamer E.G."/>
        </authorList>
    </citation>
    <scope>NUCLEOTIDE SEQUENCE [LARGE SCALE GENOMIC DNA]</scope>
    <source>
        <strain evidence="4 5">MSK.1.17</strain>
    </source>
</reference>